<protein>
    <submittedName>
        <fullName evidence="1">Uncharacterized protein</fullName>
    </submittedName>
</protein>
<name>A0AA41UTR3_PAPNU</name>
<keyword evidence="2" id="KW-1185">Reference proteome</keyword>
<accession>A0AA41UTR3</accession>
<evidence type="ECO:0000313" key="2">
    <source>
        <dbReference type="Proteomes" id="UP001177140"/>
    </source>
</evidence>
<dbReference type="EMBL" id="JAJJMA010008893">
    <property type="protein sequence ID" value="MCL7022190.1"/>
    <property type="molecule type" value="Genomic_DNA"/>
</dbReference>
<feature type="non-terminal residue" evidence="1">
    <location>
        <position position="104"/>
    </location>
</feature>
<gene>
    <name evidence="1" type="ORF">MKW94_026898</name>
</gene>
<dbReference type="Proteomes" id="UP001177140">
    <property type="component" value="Unassembled WGS sequence"/>
</dbReference>
<reference evidence="1" key="1">
    <citation type="submission" date="2022-03" db="EMBL/GenBank/DDBJ databases">
        <title>A functionally conserved STORR gene fusion in Papaver species that diverged 16.8 million years ago.</title>
        <authorList>
            <person name="Catania T."/>
        </authorList>
    </citation>
    <scope>NUCLEOTIDE SEQUENCE</scope>
    <source>
        <strain evidence="1">S-191538</strain>
    </source>
</reference>
<proteinExistence type="predicted"/>
<dbReference type="AlphaFoldDB" id="A0AA41UTR3"/>
<sequence length="104" mass="11947">MAAFRLKYTQMLHGGEFFSHSTGLFFLEGSLRMHGTHLFMSSLYHPCDTMYKLQYIFLCWTYSGTRGSNLDSIKPTSRGNITIYDILSFHVSALQLCSLVFFVI</sequence>
<evidence type="ECO:0000313" key="1">
    <source>
        <dbReference type="EMBL" id="MCL7022190.1"/>
    </source>
</evidence>
<organism evidence="1 2">
    <name type="scientific">Papaver nudicaule</name>
    <name type="common">Iceland poppy</name>
    <dbReference type="NCBI Taxonomy" id="74823"/>
    <lineage>
        <taxon>Eukaryota</taxon>
        <taxon>Viridiplantae</taxon>
        <taxon>Streptophyta</taxon>
        <taxon>Embryophyta</taxon>
        <taxon>Tracheophyta</taxon>
        <taxon>Spermatophyta</taxon>
        <taxon>Magnoliopsida</taxon>
        <taxon>Ranunculales</taxon>
        <taxon>Papaveraceae</taxon>
        <taxon>Papaveroideae</taxon>
        <taxon>Papaver</taxon>
    </lineage>
</organism>
<comment type="caution">
    <text evidence="1">The sequence shown here is derived from an EMBL/GenBank/DDBJ whole genome shotgun (WGS) entry which is preliminary data.</text>
</comment>